<keyword evidence="6" id="KW-0963">Cytoplasm</keyword>
<proteinExistence type="inferred from homology"/>
<keyword evidence="9 16" id="KW-0808">Transferase</keyword>
<comment type="pathway">
    <text evidence="3">Amino-acid biosynthesis; L-serine biosynthesis; L-serine from 3-phospho-D-glycerate: step 2/3.</text>
</comment>
<evidence type="ECO:0000313" key="16">
    <source>
        <dbReference type="EMBL" id="MSS85147.1"/>
    </source>
</evidence>
<evidence type="ECO:0000256" key="11">
    <source>
        <dbReference type="ARBA" id="ARBA00023299"/>
    </source>
</evidence>
<dbReference type="InterPro" id="IPR015421">
    <property type="entry name" value="PyrdxlP-dep_Trfase_major"/>
</dbReference>
<dbReference type="GO" id="GO:0004760">
    <property type="term" value="F:L-serine-pyruvate transaminase activity"/>
    <property type="evidence" value="ECO:0007669"/>
    <property type="project" value="TreeGrafter"/>
</dbReference>
<feature type="domain" description="Aminotransferase class V" evidence="15">
    <location>
        <begin position="140"/>
        <end position="326"/>
    </location>
</feature>
<keyword evidence="7 16" id="KW-0032">Aminotransferase</keyword>
<evidence type="ECO:0000313" key="17">
    <source>
        <dbReference type="Proteomes" id="UP000470875"/>
    </source>
</evidence>
<dbReference type="PIRSF" id="PIRSF000525">
    <property type="entry name" value="SerC"/>
    <property type="match status" value="1"/>
</dbReference>
<evidence type="ECO:0000256" key="12">
    <source>
        <dbReference type="ARBA" id="ARBA00031421"/>
    </source>
</evidence>
<evidence type="ECO:0000256" key="1">
    <source>
        <dbReference type="ARBA" id="ARBA00001933"/>
    </source>
</evidence>
<dbReference type="GO" id="GO:0008453">
    <property type="term" value="F:alanine-glyoxylate transaminase activity"/>
    <property type="evidence" value="ECO:0007669"/>
    <property type="project" value="TreeGrafter"/>
</dbReference>
<keyword evidence="11" id="KW-0718">Serine biosynthesis</keyword>
<evidence type="ECO:0000256" key="2">
    <source>
        <dbReference type="ARBA" id="ARBA00003483"/>
    </source>
</evidence>
<dbReference type="GO" id="GO:0004648">
    <property type="term" value="F:O-phospho-L-serine:2-oxoglutarate aminotransferase activity"/>
    <property type="evidence" value="ECO:0007669"/>
    <property type="project" value="UniProtKB-EC"/>
</dbReference>
<dbReference type="InterPro" id="IPR015424">
    <property type="entry name" value="PyrdxlP-dep_Trfase"/>
</dbReference>
<evidence type="ECO:0000256" key="8">
    <source>
        <dbReference type="ARBA" id="ARBA00022605"/>
    </source>
</evidence>
<dbReference type="PANTHER" id="PTHR21152:SF40">
    <property type="entry name" value="ALANINE--GLYOXYLATE AMINOTRANSFERASE"/>
    <property type="match status" value="1"/>
</dbReference>
<comment type="catalytic activity">
    <reaction evidence="13">
        <text>4-(phosphooxy)-L-threonine + 2-oxoglutarate = (R)-3-hydroxy-2-oxo-4-phosphooxybutanoate + L-glutamate</text>
        <dbReference type="Rhea" id="RHEA:16573"/>
        <dbReference type="ChEBI" id="CHEBI:16810"/>
        <dbReference type="ChEBI" id="CHEBI:29985"/>
        <dbReference type="ChEBI" id="CHEBI:58452"/>
        <dbReference type="ChEBI" id="CHEBI:58538"/>
        <dbReference type="EC" id="2.6.1.52"/>
    </reaction>
</comment>
<evidence type="ECO:0000256" key="3">
    <source>
        <dbReference type="ARBA" id="ARBA00005099"/>
    </source>
</evidence>
<dbReference type="Gene3D" id="3.40.640.10">
    <property type="entry name" value="Type I PLP-dependent aspartate aminotransferase-like (Major domain)"/>
    <property type="match status" value="1"/>
</dbReference>
<evidence type="ECO:0000256" key="13">
    <source>
        <dbReference type="ARBA" id="ARBA00047630"/>
    </source>
</evidence>
<comment type="catalytic activity">
    <reaction evidence="14">
        <text>O-phospho-L-serine + 2-oxoglutarate = 3-phosphooxypyruvate + L-glutamate</text>
        <dbReference type="Rhea" id="RHEA:14329"/>
        <dbReference type="ChEBI" id="CHEBI:16810"/>
        <dbReference type="ChEBI" id="CHEBI:18110"/>
        <dbReference type="ChEBI" id="CHEBI:29985"/>
        <dbReference type="ChEBI" id="CHEBI:57524"/>
        <dbReference type="EC" id="2.6.1.52"/>
    </reaction>
</comment>
<reference evidence="16 17" key="1">
    <citation type="submission" date="2019-08" db="EMBL/GenBank/DDBJ databases">
        <title>In-depth cultivation of the pig gut microbiome towards novel bacterial diversity and tailored functional studies.</title>
        <authorList>
            <person name="Wylensek D."/>
            <person name="Hitch T.C.A."/>
            <person name="Clavel T."/>
        </authorList>
    </citation>
    <scope>NUCLEOTIDE SEQUENCE [LARGE SCALE GENOMIC DNA]</scope>
    <source>
        <strain evidence="16 17">WB03_NA08</strain>
    </source>
</reference>
<keyword evidence="10" id="KW-0663">Pyridoxal phosphate</keyword>
<dbReference type="Gene3D" id="3.90.1150.10">
    <property type="entry name" value="Aspartate Aminotransferase, domain 1"/>
    <property type="match status" value="1"/>
</dbReference>
<evidence type="ECO:0000256" key="9">
    <source>
        <dbReference type="ARBA" id="ARBA00022679"/>
    </source>
</evidence>
<evidence type="ECO:0000256" key="6">
    <source>
        <dbReference type="ARBA" id="ARBA00022490"/>
    </source>
</evidence>
<dbReference type="PANTHER" id="PTHR21152">
    <property type="entry name" value="AMINOTRANSFERASE CLASS V"/>
    <property type="match status" value="1"/>
</dbReference>
<dbReference type="GO" id="GO:0006564">
    <property type="term" value="P:L-serine biosynthetic process"/>
    <property type="evidence" value="ECO:0007669"/>
    <property type="project" value="UniProtKB-KW"/>
</dbReference>
<dbReference type="AlphaFoldDB" id="A0A6N7VTP4"/>
<dbReference type="InterPro" id="IPR000192">
    <property type="entry name" value="Aminotrans_V_dom"/>
</dbReference>
<dbReference type="EMBL" id="VULO01000012">
    <property type="protein sequence ID" value="MSS85147.1"/>
    <property type="molecule type" value="Genomic_DNA"/>
</dbReference>
<protein>
    <recommendedName>
        <fullName evidence="5">phosphoserine transaminase</fullName>
        <ecNumber evidence="5">2.6.1.52</ecNumber>
    </recommendedName>
    <alternativeName>
        <fullName evidence="12">Phosphohydroxythreonine aminotransferase</fullName>
    </alternativeName>
</protein>
<dbReference type="EC" id="2.6.1.52" evidence="5"/>
<evidence type="ECO:0000256" key="14">
    <source>
        <dbReference type="ARBA" id="ARBA00049007"/>
    </source>
</evidence>
<dbReference type="GO" id="GO:0019265">
    <property type="term" value="P:glycine biosynthetic process, by transamination of glyoxylate"/>
    <property type="evidence" value="ECO:0007669"/>
    <property type="project" value="TreeGrafter"/>
</dbReference>
<accession>A0A6N7VTP4</accession>
<evidence type="ECO:0000256" key="4">
    <source>
        <dbReference type="ARBA" id="ARBA00006904"/>
    </source>
</evidence>
<comment type="function">
    <text evidence="2">Catalyzes the reversible conversion of 3-phosphohydroxypyruvate to phosphoserine and of 3-hydroxy-2-oxo-4-phosphonooxybutanoate to phosphohydroxythreonine.</text>
</comment>
<evidence type="ECO:0000259" key="15">
    <source>
        <dbReference type="Pfam" id="PF00266"/>
    </source>
</evidence>
<dbReference type="Pfam" id="PF00266">
    <property type="entry name" value="Aminotran_5"/>
    <property type="match status" value="1"/>
</dbReference>
<comment type="cofactor">
    <cofactor evidence="1">
        <name>pyridoxal 5'-phosphate</name>
        <dbReference type="ChEBI" id="CHEBI:597326"/>
    </cofactor>
</comment>
<dbReference type="InterPro" id="IPR015422">
    <property type="entry name" value="PyrdxlP-dep_Trfase_small"/>
</dbReference>
<dbReference type="UniPathway" id="UPA00135">
    <property type="reaction ID" value="UER00197"/>
</dbReference>
<evidence type="ECO:0000256" key="10">
    <source>
        <dbReference type="ARBA" id="ARBA00022898"/>
    </source>
</evidence>
<organism evidence="16 17">
    <name type="scientific">Scrofimicrobium canadense</name>
    <dbReference type="NCBI Taxonomy" id="2652290"/>
    <lineage>
        <taxon>Bacteria</taxon>
        <taxon>Bacillati</taxon>
        <taxon>Actinomycetota</taxon>
        <taxon>Actinomycetes</taxon>
        <taxon>Actinomycetales</taxon>
        <taxon>Actinomycetaceae</taxon>
        <taxon>Scrofimicrobium</taxon>
    </lineage>
</organism>
<dbReference type="SUPFAM" id="SSF53383">
    <property type="entry name" value="PLP-dependent transferases"/>
    <property type="match status" value="1"/>
</dbReference>
<evidence type="ECO:0000256" key="5">
    <source>
        <dbReference type="ARBA" id="ARBA00013030"/>
    </source>
</evidence>
<comment type="similarity">
    <text evidence="4">Belongs to the class-V pyridoxal-phosphate-dependent aminotransferase family. SerC subfamily.</text>
</comment>
<evidence type="ECO:0000256" key="7">
    <source>
        <dbReference type="ARBA" id="ARBA00022576"/>
    </source>
</evidence>
<dbReference type="RefSeq" id="WP_154546121.1">
    <property type="nucleotide sequence ID" value="NZ_VULO01000012.1"/>
</dbReference>
<keyword evidence="17" id="KW-1185">Reference proteome</keyword>
<keyword evidence="8" id="KW-0028">Amino-acid biosynthesis</keyword>
<dbReference type="Proteomes" id="UP000470875">
    <property type="component" value="Unassembled WGS sequence"/>
</dbReference>
<gene>
    <name evidence="16" type="ORF">FYJ24_10320</name>
</gene>
<name>A0A6N7VTP4_9ACTO</name>
<comment type="caution">
    <text evidence="16">The sequence shown here is derived from an EMBL/GenBank/DDBJ whole genome shotgun (WGS) entry which is preliminary data.</text>
</comment>
<dbReference type="InterPro" id="IPR022278">
    <property type="entry name" value="Pser_aminoTfrase"/>
</dbReference>
<sequence>MNKRGIPPHSIRPLDGRFGAGPSLIRAAQLKKMSTAPQWGTSHRKAPVMDIVRSIQEGISELFSLPDSYEIVLGNGGATAFWSIATVSLIRQRAQMAAFGEFGSKFAADAASAPWLTVDVSEAPAGSVAFVNDGEGDVGAYPHNETSTGATSPLYRTAQELTLVDATSIAGASVVDLSLVDAYYFSPQKCFGSDGGLWVAILSPAAVERAFHLAEATDRPHPGFLDLKSAIVASRKAQTVNTPAIGTLLLLNEQVQWMLSEGGLPAMASRAQQGASLIQAWAENRDYASLFVDNPQWRSPVITTVDLDESIPVTELASALRDAGIVDIEGYRGLGRNQLRIASFPSIATDDIQALLDCLDWVIGR</sequence>